<dbReference type="GO" id="GO:0006401">
    <property type="term" value="P:RNA catabolic process"/>
    <property type="evidence" value="ECO:0007669"/>
    <property type="project" value="InterPro"/>
</dbReference>
<evidence type="ECO:0000313" key="6">
    <source>
        <dbReference type="Proteomes" id="UP001219933"/>
    </source>
</evidence>
<dbReference type="InterPro" id="IPR019734">
    <property type="entry name" value="TPR_rpt"/>
</dbReference>
<organism evidence="5 6">
    <name type="scientific">Malassezia cuniculi</name>
    <dbReference type="NCBI Taxonomy" id="948313"/>
    <lineage>
        <taxon>Eukaryota</taxon>
        <taxon>Fungi</taxon>
        <taxon>Dikarya</taxon>
        <taxon>Basidiomycota</taxon>
        <taxon>Ustilaginomycotina</taxon>
        <taxon>Malasseziomycetes</taxon>
        <taxon>Malasseziales</taxon>
        <taxon>Malasseziaceae</taxon>
        <taxon>Malassezia</taxon>
    </lineage>
</organism>
<proteinExistence type="predicted"/>
<evidence type="ECO:0000256" key="3">
    <source>
        <dbReference type="PROSITE-ProRule" id="PRU00339"/>
    </source>
</evidence>
<evidence type="ECO:0000256" key="4">
    <source>
        <dbReference type="SAM" id="MobiDB-lite"/>
    </source>
</evidence>
<dbReference type="PROSITE" id="PS50005">
    <property type="entry name" value="TPR"/>
    <property type="match status" value="2"/>
</dbReference>
<dbReference type="EMBL" id="CP119877">
    <property type="protein sequence ID" value="WFD33503.1"/>
    <property type="molecule type" value="Genomic_DNA"/>
</dbReference>
<dbReference type="PANTHER" id="PTHR15704">
    <property type="entry name" value="SUPERKILLER 3 PROTEIN-RELATED"/>
    <property type="match status" value="1"/>
</dbReference>
<feature type="region of interest" description="Disordered" evidence="4">
    <location>
        <begin position="1389"/>
        <end position="1434"/>
    </location>
</feature>
<feature type="repeat" description="TPR" evidence="3">
    <location>
        <begin position="456"/>
        <end position="489"/>
    </location>
</feature>
<dbReference type="InterPro" id="IPR039226">
    <property type="entry name" value="Ski3/TTC37"/>
</dbReference>
<protein>
    <submittedName>
        <fullName evidence="5">Superkiller protein 3</fullName>
    </submittedName>
</protein>
<gene>
    <name evidence="5" type="primary">SKI3</name>
    <name evidence="5" type="ORF">MCUN1_000316</name>
</gene>
<dbReference type="Proteomes" id="UP001219933">
    <property type="component" value="Chromosome 1"/>
</dbReference>
<feature type="repeat" description="TPR" evidence="3">
    <location>
        <begin position="1009"/>
        <end position="1042"/>
    </location>
</feature>
<dbReference type="SUPFAM" id="SSF48452">
    <property type="entry name" value="TPR-like"/>
    <property type="match status" value="4"/>
</dbReference>
<dbReference type="PANTHER" id="PTHR15704:SF7">
    <property type="entry name" value="SUPERKILLER COMPLEX PROTEIN 3"/>
    <property type="match status" value="1"/>
</dbReference>
<reference evidence="5" key="1">
    <citation type="submission" date="2023-03" db="EMBL/GenBank/DDBJ databases">
        <title>Mating type loci evolution in Malassezia.</title>
        <authorList>
            <person name="Coelho M.A."/>
        </authorList>
    </citation>
    <scope>NUCLEOTIDE SEQUENCE</scope>
    <source>
        <strain evidence="5">CBS 11721</strain>
    </source>
</reference>
<name>A0AAF0EVQ8_9BASI</name>
<evidence type="ECO:0000256" key="1">
    <source>
        <dbReference type="ARBA" id="ARBA00022737"/>
    </source>
</evidence>
<dbReference type="Gene3D" id="1.25.40.10">
    <property type="entry name" value="Tetratricopeptide repeat domain"/>
    <property type="match status" value="2"/>
</dbReference>
<dbReference type="SMART" id="SM00028">
    <property type="entry name" value="TPR"/>
    <property type="match status" value="9"/>
</dbReference>
<dbReference type="GO" id="GO:0055087">
    <property type="term" value="C:Ski complex"/>
    <property type="evidence" value="ECO:0007669"/>
    <property type="project" value="InterPro"/>
</dbReference>
<keyword evidence="1" id="KW-0677">Repeat</keyword>
<dbReference type="InterPro" id="IPR011990">
    <property type="entry name" value="TPR-like_helical_dom_sf"/>
</dbReference>
<keyword evidence="6" id="KW-1185">Reference proteome</keyword>
<evidence type="ECO:0000313" key="5">
    <source>
        <dbReference type="EMBL" id="WFD33503.1"/>
    </source>
</evidence>
<sequence length="1502" mass="167014">MDKQLLKDCRKYIQNGQWKEALDAADTILKFDQKNYNALVFRGLALLRMNRERDAEASYLAATRVNATELLAWQGLERLYIDQKKWGRLTSILESIADIHRKTGYAPACGRALSRIIDLRDEHGTLAELAEAKSFFLPTSRFYPLLSTLPVPDQGAPGGEPAFDAQMLIHAHSLRNARELIKMYRELDQDTINSDFERQRNSIDGVKQGKVALKNRVKSAVLRRSQLPSLYEIIMSHPSATDDERRGVEAALLRHYHELAASTPDSGPNADPTIKQGAVDDAMRIASGMVAIGVHEEFAWRVVLEWADNDLASQPWDILATYATMFKSHLARCANVLLYLIGDKGIKQCPPGTDLLQAAQNIGKKVSQSHLSQRILVQLYMLDGDYASALTAIEKVFPQLDNIEALTGHKLHRIRRELDAHLGTIHTHLHAPTRHGEAKLHLSLVLDEKSDDMHYTEALLACGQLHQAKGNWSEALELFNELAKRKPAEEDPRRNLRALETVADIGQVAASEIAWCHVHLGQLEEAKESFTALLEGDNDDNVLGTAFRSQLWYRLGMCILHVGGDPETVAQETYKCFFTAVQRNNTFAPAFTALGRYYTELIEPADTTRAHKCFRKAFELDPREYYAAEMLVRQYANDQEWSVVEVISRKVIESQGGASAALRDAHNAWAHKAIGLAELINDRAEHAITPLQVAIRADPNDVDGWARLGEAYCMAGRHVAALKSYSRALLLLGNPEMPTPETWTTHFGLAEVHRAIGRDEEALHILHKITDTCPDLVIVRVFTGETYMGLARKLVKTGHIIRAAQKLHYAIKSVYHALTVDHGLRSAWKSVADSCSMLSNLPADAIAFADVHEMLQDLCNIVQQASTDDRLPLVDVVLAAQLNELGKQGQLSALLCMDYAAVFYKHLVAIHGSIDTIKAELWTDLANALSHFEKALTESAPRVNQAECEARLQRAANMREQAIKCIEQAQEIVTTGRQYIVLGNLSFLEDLSLAQHSYIMAIECSPRDPVPWTNLGMLYLLHWEYDLAEQAFSRAQAIDPDWAPCWVGRATVFAKRNKNERMARSLLFHAATISRGSLLEADYGFALMTLQKLTTAPQSDLHVDRAMLAINKHVAHAPTEEALLLSALLAEQVGSVQLSNERAERASTLLENEYEDSESPEAALRYCIVMANLGRLRMMRRDYDEAEEAFSAVSALLEEEYPSSMANSGMITTMRATAELGLATVHFFQQNPDAREEVLAFINSQALADVPKKTRAVLYAEAAVVYACMCWAQDPPDVAAATEVLDGALLEAYDDLQLVITRIAAAAQMGTADEYQELVRKHFTALPPAKQQALSKSEQVTRLGILFRAATGNLDDLRSYLAQIYWSPGRPIKTLLTVSETLVRLAITSPGANLGERPKPAEPEQKPNDTKEESPEEASAQEAAAPPPVSDLGDPVSVATHVRSLIRADLNVEVHSLWPAAERNLANAELFHGDEKRAKEHAMHAVFLAPWDEANWLTLRSV</sequence>
<dbReference type="Gene3D" id="1.25.40.1040">
    <property type="match status" value="1"/>
</dbReference>
<keyword evidence="2 3" id="KW-0802">TPR repeat</keyword>
<feature type="compositionally biased region" description="Basic and acidic residues" evidence="4">
    <location>
        <begin position="1396"/>
        <end position="1413"/>
    </location>
</feature>
<accession>A0AAF0EVQ8</accession>
<evidence type="ECO:0000256" key="2">
    <source>
        <dbReference type="ARBA" id="ARBA00022803"/>
    </source>
</evidence>